<comment type="subcellular location">
    <subcellularLocation>
        <location evidence="1">Nucleus</location>
    </subcellularLocation>
</comment>
<keyword evidence="3" id="KW-0539">Nucleus</keyword>
<dbReference type="GO" id="GO:0006351">
    <property type="term" value="P:DNA-templated transcription"/>
    <property type="evidence" value="ECO:0007669"/>
    <property type="project" value="InterPro"/>
</dbReference>
<dbReference type="GO" id="GO:0005634">
    <property type="term" value="C:nucleus"/>
    <property type="evidence" value="ECO:0007669"/>
    <property type="project" value="UniProtKB-SubCell"/>
</dbReference>
<dbReference type="AlphaFoldDB" id="A0A8K0TCQ8"/>
<organism evidence="6 7">
    <name type="scientific">Plectosphaerella cucumerina</name>
    <dbReference type="NCBI Taxonomy" id="40658"/>
    <lineage>
        <taxon>Eukaryota</taxon>
        <taxon>Fungi</taxon>
        <taxon>Dikarya</taxon>
        <taxon>Ascomycota</taxon>
        <taxon>Pezizomycotina</taxon>
        <taxon>Sordariomycetes</taxon>
        <taxon>Hypocreomycetidae</taxon>
        <taxon>Glomerellales</taxon>
        <taxon>Plectosphaerellaceae</taxon>
        <taxon>Plectosphaerella</taxon>
    </lineage>
</organism>
<dbReference type="Pfam" id="PF04082">
    <property type="entry name" value="Fungal_trans"/>
    <property type="match status" value="1"/>
</dbReference>
<reference evidence="6" key="1">
    <citation type="journal article" date="2021" name="Nat. Commun.">
        <title>Genetic determinants of endophytism in the Arabidopsis root mycobiome.</title>
        <authorList>
            <person name="Mesny F."/>
            <person name="Miyauchi S."/>
            <person name="Thiergart T."/>
            <person name="Pickel B."/>
            <person name="Atanasova L."/>
            <person name="Karlsson M."/>
            <person name="Huettel B."/>
            <person name="Barry K.W."/>
            <person name="Haridas S."/>
            <person name="Chen C."/>
            <person name="Bauer D."/>
            <person name="Andreopoulos W."/>
            <person name="Pangilinan J."/>
            <person name="LaButti K."/>
            <person name="Riley R."/>
            <person name="Lipzen A."/>
            <person name="Clum A."/>
            <person name="Drula E."/>
            <person name="Henrissat B."/>
            <person name="Kohler A."/>
            <person name="Grigoriev I.V."/>
            <person name="Martin F.M."/>
            <person name="Hacquard S."/>
        </authorList>
    </citation>
    <scope>NUCLEOTIDE SEQUENCE</scope>
    <source>
        <strain evidence="6">MPI-CAGE-AT-0016</strain>
    </source>
</reference>
<evidence type="ECO:0000313" key="7">
    <source>
        <dbReference type="Proteomes" id="UP000813385"/>
    </source>
</evidence>
<dbReference type="PANTHER" id="PTHR31001">
    <property type="entry name" value="UNCHARACTERIZED TRANSCRIPTIONAL REGULATORY PROTEIN"/>
    <property type="match status" value="1"/>
</dbReference>
<dbReference type="GO" id="GO:0008270">
    <property type="term" value="F:zinc ion binding"/>
    <property type="evidence" value="ECO:0007669"/>
    <property type="project" value="InterPro"/>
</dbReference>
<dbReference type="InterPro" id="IPR036864">
    <property type="entry name" value="Zn2-C6_fun-type_DNA-bd_sf"/>
</dbReference>
<dbReference type="CDD" id="cd12148">
    <property type="entry name" value="fungal_TF_MHR"/>
    <property type="match status" value="1"/>
</dbReference>
<dbReference type="SMART" id="SM00906">
    <property type="entry name" value="Fungal_trans"/>
    <property type="match status" value="1"/>
</dbReference>
<dbReference type="PANTHER" id="PTHR31001:SF49">
    <property type="entry name" value="ZN(II)2CYS6 TRANSCRIPTION FACTOR (EUROFUNG)"/>
    <property type="match status" value="1"/>
</dbReference>
<gene>
    <name evidence="6" type="ORF">B0T11DRAFT_122243</name>
</gene>
<comment type="caution">
    <text evidence="6">The sequence shown here is derived from an EMBL/GenBank/DDBJ whole genome shotgun (WGS) entry which is preliminary data.</text>
</comment>
<dbReference type="EMBL" id="JAGPXD010000005">
    <property type="protein sequence ID" value="KAH7353964.1"/>
    <property type="molecule type" value="Genomic_DNA"/>
</dbReference>
<name>A0A8K0TCQ8_9PEZI</name>
<evidence type="ECO:0000313" key="6">
    <source>
        <dbReference type="EMBL" id="KAH7353964.1"/>
    </source>
</evidence>
<dbReference type="CDD" id="cd00067">
    <property type="entry name" value="GAL4"/>
    <property type="match status" value="1"/>
</dbReference>
<evidence type="ECO:0000259" key="5">
    <source>
        <dbReference type="PROSITE" id="PS50048"/>
    </source>
</evidence>
<dbReference type="GO" id="GO:0000981">
    <property type="term" value="F:DNA-binding transcription factor activity, RNA polymerase II-specific"/>
    <property type="evidence" value="ECO:0007669"/>
    <property type="project" value="InterPro"/>
</dbReference>
<dbReference type="OrthoDB" id="4934715at2759"/>
<dbReference type="InterPro" id="IPR050613">
    <property type="entry name" value="Sec_Metabolite_Reg"/>
</dbReference>
<evidence type="ECO:0000256" key="2">
    <source>
        <dbReference type="ARBA" id="ARBA00022723"/>
    </source>
</evidence>
<evidence type="ECO:0000256" key="1">
    <source>
        <dbReference type="ARBA" id="ARBA00004123"/>
    </source>
</evidence>
<feature type="region of interest" description="Disordered" evidence="4">
    <location>
        <begin position="88"/>
        <end position="129"/>
    </location>
</feature>
<proteinExistence type="predicted"/>
<sequence length="759" mass="84963">MQPGRGILSCGSCRQRKLKCDRNEPCSNCVTRQVDCVYPFPSAARARASAHSALRRDAGVGGASLQTRNLDGRLRHLEELIGNIVAQRSSSQVSEAGPSNTSAASTEASHVHEPQSQPSAPVAIGLDESPSAAEDVKSGSFISNSDQVTFVSGVHWAAICEEVAKIKEHIDQESSEGAGYIAATPASKGPMLLEGMVILPELWEVLQDIPPRNISDRLVSRAFASKEPMTVILHGPTFQKDYTKFWQDPSAVPLPWLSVLFGVLGVGCFLYMRSGESLPGTLASLHALDVIDVFHQRGTQSLIMSRYTVAPTMYTIEALGFNIQQEFLRQRDAHMGLGVLASVVVRLAMRMGMHRDPEKYEQITPFEGEMRRRVWASVLQLDAFASTLLGMPAMIHESHYDTKLPRNLLDDDFGQDTVELPPSRPETELTPVLYPITKTRLLTVFRAIFNRVCLGHIESYEEVMAFDRRLRSVHAQTSPRFRVVSFEDAITDPPFLIIRRFNVEILFQKARCILHRHHMTKAYADPRYNFSRTSGVEGAMEILRHQASIHQEVQPGGVLYQDRWFVTTLERNDFLLASMIVCVELSQRGRDVEVAPKGQTRPEDGYARYSRADLVAALQRSRFFWAEYRTGSAEAQQAYNLLSVMLDKVSTSGDVVEEQQQQQGAGFPGQYGRSRPVSSFVLRLLTGSLYRCRCWTGSRADGDESRSRGHWHVAGHARHAGLGEYSFFHWARRKLINRTHGRHSFRGRRGHSRLAASRS</sequence>
<accession>A0A8K0TCQ8</accession>
<dbReference type="InterPro" id="IPR001138">
    <property type="entry name" value="Zn2Cys6_DnaBD"/>
</dbReference>
<dbReference type="Gene3D" id="4.10.240.10">
    <property type="entry name" value="Zn(2)-C6 fungal-type DNA-binding domain"/>
    <property type="match status" value="1"/>
</dbReference>
<keyword evidence="7" id="KW-1185">Reference proteome</keyword>
<protein>
    <recommendedName>
        <fullName evidence="5">Zn(2)-C6 fungal-type domain-containing protein</fullName>
    </recommendedName>
</protein>
<dbReference type="Pfam" id="PF00172">
    <property type="entry name" value="Zn_clus"/>
    <property type="match status" value="1"/>
</dbReference>
<dbReference type="PROSITE" id="PS50048">
    <property type="entry name" value="ZN2_CY6_FUNGAL_2"/>
    <property type="match status" value="1"/>
</dbReference>
<keyword evidence="2" id="KW-0479">Metal-binding</keyword>
<feature type="domain" description="Zn(2)-C6 fungal-type" evidence="5">
    <location>
        <begin position="9"/>
        <end position="38"/>
    </location>
</feature>
<evidence type="ECO:0000256" key="3">
    <source>
        <dbReference type="ARBA" id="ARBA00023242"/>
    </source>
</evidence>
<dbReference type="GO" id="GO:0003677">
    <property type="term" value="F:DNA binding"/>
    <property type="evidence" value="ECO:0007669"/>
    <property type="project" value="InterPro"/>
</dbReference>
<feature type="compositionally biased region" description="Polar residues" evidence="4">
    <location>
        <begin position="88"/>
        <end position="119"/>
    </location>
</feature>
<dbReference type="PROSITE" id="PS00463">
    <property type="entry name" value="ZN2_CY6_FUNGAL_1"/>
    <property type="match status" value="1"/>
</dbReference>
<dbReference type="SUPFAM" id="SSF57701">
    <property type="entry name" value="Zn2/Cys6 DNA-binding domain"/>
    <property type="match status" value="1"/>
</dbReference>
<evidence type="ECO:0000256" key="4">
    <source>
        <dbReference type="SAM" id="MobiDB-lite"/>
    </source>
</evidence>
<dbReference type="SMART" id="SM00066">
    <property type="entry name" value="GAL4"/>
    <property type="match status" value="1"/>
</dbReference>
<dbReference type="InterPro" id="IPR007219">
    <property type="entry name" value="XnlR_reg_dom"/>
</dbReference>
<dbReference type="Proteomes" id="UP000813385">
    <property type="component" value="Unassembled WGS sequence"/>
</dbReference>